<evidence type="ECO:0000313" key="4">
    <source>
        <dbReference type="Proteomes" id="UP000295818"/>
    </source>
</evidence>
<evidence type="ECO:0000256" key="1">
    <source>
        <dbReference type="SAM" id="MobiDB-lite"/>
    </source>
</evidence>
<accession>A0ABY2BL96</accession>
<keyword evidence="4" id="KW-1185">Reference proteome</keyword>
<comment type="caution">
    <text evidence="3">The sequence shown here is derived from an EMBL/GenBank/DDBJ whole genome shotgun (WGS) entry which is preliminary data.</text>
</comment>
<feature type="transmembrane region" description="Helical" evidence="2">
    <location>
        <begin position="45"/>
        <end position="66"/>
    </location>
</feature>
<keyword evidence="2" id="KW-0472">Membrane</keyword>
<keyword evidence="2" id="KW-0812">Transmembrane</keyword>
<sequence>MTPHDDPTENLITRTLDDHAADAPSDAGLLTGVHTRLRRRRNTRVLGAAVLACAAVAATVTAGQSLNSEVSPAKEPVAPQTIPAARTQSKTGLSLRWESYKTVQVLVPASWQTYVSGPAPCSLSSGPVIGRLSPWLDRERGCALAVLPLADRQEYLWFDDVQKPGIKQYDGDWTEETREVAGVHVSVLSQSDATRREILDSATPILTTDKYGCPSRIGGDQAFQESSSRRARDADLRAVSLVSICEYWGGGVSPVQGPTLLSGSRLTGDAARALATELTDATPHTTTPEALPGCTDDGGRTFVVTITSPVASWPSRLHYSPCFPSYRIGEGSTQRTASQHLVDLIRTGPHRPSQPTDLILIPNNKTTPAR</sequence>
<dbReference type="Proteomes" id="UP000295818">
    <property type="component" value="Unassembled WGS sequence"/>
</dbReference>
<protein>
    <submittedName>
        <fullName evidence="3">Uncharacterized protein</fullName>
    </submittedName>
</protein>
<keyword evidence="2" id="KW-1133">Transmembrane helix</keyword>
<dbReference type="RefSeq" id="WP_132189036.1">
    <property type="nucleotide sequence ID" value="NZ_SLWM01000005.1"/>
</dbReference>
<organism evidence="3 4">
    <name type="scientific">Kribbella orskensis</name>
    <dbReference type="NCBI Taxonomy" id="2512216"/>
    <lineage>
        <taxon>Bacteria</taxon>
        <taxon>Bacillati</taxon>
        <taxon>Actinomycetota</taxon>
        <taxon>Actinomycetes</taxon>
        <taxon>Propionibacteriales</taxon>
        <taxon>Kribbellaceae</taxon>
        <taxon>Kribbella</taxon>
    </lineage>
</organism>
<gene>
    <name evidence="3" type="ORF">EV644_105103</name>
</gene>
<proteinExistence type="predicted"/>
<reference evidence="3 4" key="1">
    <citation type="journal article" date="2015" name="Stand. Genomic Sci.">
        <title>Genomic Encyclopedia of Bacterial and Archaeal Type Strains, Phase III: the genomes of soil and plant-associated and newly described type strains.</title>
        <authorList>
            <person name="Whitman W.B."/>
            <person name="Woyke T."/>
            <person name="Klenk H.P."/>
            <person name="Zhou Y."/>
            <person name="Lilburn T.G."/>
            <person name="Beck B.J."/>
            <person name="De Vos P."/>
            <person name="Vandamme P."/>
            <person name="Eisen J.A."/>
            <person name="Garrity G."/>
            <person name="Hugenholtz P."/>
            <person name="Kyrpides N.C."/>
        </authorList>
    </citation>
    <scope>NUCLEOTIDE SEQUENCE [LARGE SCALE GENOMIC DNA]</scope>
    <source>
        <strain evidence="3 4">VKM Ac-2538</strain>
    </source>
</reference>
<evidence type="ECO:0000256" key="2">
    <source>
        <dbReference type="SAM" id="Phobius"/>
    </source>
</evidence>
<dbReference type="EMBL" id="SLWM01000005">
    <property type="protein sequence ID" value="TCO24071.1"/>
    <property type="molecule type" value="Genomic_DNA"/>
</dbReference>
<evidence type="ECO:0000313" key="3">
    <source>
        <dbReference type="EMBL" id="TCO24071.1"/>
    </source>
</evidence>
<feature type="region of interest" description="Disordered" evidence="1">
    <location>
        <begin position="347"/>
        <end position="370"/>
    </location>
</feature>
<name>A0ABY2BL96_9ACTN</name>